<reference evidence="5" key="1">
    <citation type="submission" date="2020-01" db="EMBL/GenBank/DDBJ databases">
        <authorList>
            <consortium name="DOE Joint Genome Institute"/>
            <person name="Haridas S."/>
            <person name="Albert R."/>
            <person name="Binder M."/>
            <person name="Bloem J."/>
            <person name="Labutti K."/>
            <person name="Salamov A."/>
            <person name="Andreopoulos B."/>
            <person name="Baker S.E."/>
            <person name="Barry K."/>
            <person name="Bills G."/>
            <person name="Bluhm B.H."/>
            <person name="Cannon C."/>
            <person name="Castanera R."/>
            <person name="Culley D.E."/>
            <person name="Daum C."/>
            <person name="Ezra D."/>
            <person name="Gonzalez J.B."/>
            <person name="Henrissat B."/>
            <person name="Kuo A."/>
            <person name="Liang C."/>
            <person name="Lipzen A."/>
            <person name="Lutzoni F."/>
            <person name="Magnuson J."/>
            <person name="Mondo S."/>
            <person name="Nolan M."/>
            <person name="Ohm R."/>
            <person name="Pangilinan J."/>
            <person name="Park H.-J."/>
            <person name="Ramirez L."/>
            <person name="Alfaro M."/>
            <person name="Sun H."/>
            <person name="Tritt A."/>
            <person name="Yoshinaga Y."/>
            <person name="Zwiers L.-H."/>
            <person name="Turgeon B.G."/>
            <person name="Goodwin S.B."/>
            <person name="Spatafora J.W."/>
            <person name="Crous P.W."/>
            <person name="Grigoriev I.V."/>
        </authorList>
    </citation>
    <scope>NUCLEOTIDE SEQUENCE</scope>
    <source>
        <strain evidence="5">CBS 342.82</strain>
    </source>
</reference>
<evidence type="ECO:0000256" key="1">
    <source>
        <dbReference type="PROSITE-ProRule" id="PRU10038"/>
    </source>
</evidence>
<reference evidence="5" key="3">
    <citation type="submission" date="2025-08" db="UniProtKB">
        <authorList>
            <consortium name="RefSeq"/>
        </authorList>
    </citation>
    <scope>IDENTIFICATION</scope>
    <source>
        <strain evidence="5">CBS 342.82</strain>
    </source>
</reference>
<evidence type="ECO:0000259" key="3">
    <source>
        <dbReference type="Pfam" id="PF07859"/>
    </source>
</evidence>
<feature type="active site" evidence="1">
    <location>
        <position position="297"/>
    </location>
</feature>
<dbReference type="GO" id="GO:0019433">
    <property type="term" value="P:triglyceride catabolic process"/>
    <property type="evidence" value="ECO:0007669"/>
    <property type="project" value="TreeGrafter"/>
</dbReference>
<dbReference type="PROSITE" id="PS01174">
    <property type="entry name" value="LIPASE_GDXG_SER"/>
    <property type="match status" value="1"/>
</dbReference>
<organism evidence="5">
    <name type="scientific">Dissoconium aciculare CBS 342.82</name>
    <dbReference type="NCBI Taxonomy" id="1314786"/>
    <lineage>
        <taxon>Eukaryota</taxon>
        <taxon>Fungi</taxon>
        <taxon>Dikarya</taxon>
        <taxon>Ascomycota</taxon>
        <taxon>Pezizomycotina</taxon>
        <taxon>Dothideomycetes</taxon>
        <taxon>Dothideomycetidae</taxon>
        <taxon>Mycosphaerellales</taxon>
        <taxon>Dissoconiaceae</taxon>
        <taxon>Dissoconium</taxon>
    </lineage>
</organism>
<dbReference type="InterPro" id="IPR013094">
    <property type="entry name" value="AB_hydrolase_3"/>
</dbReference>
<dbReference type="Proteomes" id="UP000504637">
    <property type="component" value="Unplaced"/>
</dbReference>
<dbReference type="OrthoDB" id="5570009at2759"/>
<feature type="region of interest" description="Disordered" evidence="2">
    <location>
        <begin position="365"/>
        <end position="411"/>
    </location>
</feature>
<keyword evidence="4" id="KW-1185">Reference proteome</keyword>
<evidence type="ECO:0000313" key="4">
    <source>
        <dbReference type="Proteomes" id="UP000504637"/>
    </source>
</evidence>
<reference evidence="5" key="2">
    <citation type="submission" date="2020-04" db="EMBL/GenBank/DDBJ databases">
        <authorList>
            <consortium name="NCBI Genome Project"/>
        </authorList>
    </citation>
    <scope>NUCLEOTIDE SEQUENCE</scope>
    <source>
        <strain evidence="5">CBS 342.82</strain>
    </source>
</reference>
<dbReference type="PANTHER" id="PTHR23025:SF3">
    <property type="entry name" value="HORMONE-SENSITIVE LIPASE"/>
    <property type="match status" value="1"/>
</dbReference>
<dbReference type="AlphaFoldDB" id="A0A6J3MF39"/>
<dbReference type="PANTHER" id="PTHR23025">
    <property type="entry name" value="TRIACYLGLYCEROL LIPASE"/>
    <property type="match status" value="1"/>
</dbReference>
<feature type="compositionally biased region" description="Basic and acidic residues" evidence="2">
    <location>
        <begin position="595"/>
        <end position="605"/>
    </location>
</feature>
<feature type="compositionally biased region" description="Basic and acidic residues" evidence="2">
    <location>
        <begin position="365"/>
        <end position="379"/>
    </location>
</feature>
<feature type="region of interest" description="Disordered" evidence="2">
    <location>
        <begin position="591"/>
        <end position="662"/>
    </location>
</feature>
<sequence length="686" mass="78427">MIDHVLGRPSTRFRKYQVFAIVLLWSTYLYKSDRHGPPFVRRISKWLSARFTLHQSLIVFCLSLYVSRNFGRVVGLESPEPLANLYSREYFRATWITTALDAGYWTAMHLKPFWFRDVCSVIFTFYYLACAEQADEVVRRVRGTITVEHLRISWNKSQTPILGFATRLLRPKFIKFPPRPFMIDRPAASDYRQPVEAVLYFDGSIRDLKKQEKIVLDIPGGGFVAMGPRCHDDKLLAWAAKLKFPVVALDYKKAPEYPYPYALNECFDVYYQIVATRGRCVGLSGEVMPRIIVAGDSAGGNLAVGMILRLLDGETQPAWISGNRGNPLPLPEALVATYPALEMSIGSWMNDEQLALLRTPERRQENKKILERKKSEYQRIAKTPRGSDDEDDENRSTNPFEKPKKANTPALRVPRTRLAMSSIISYFNDRVLSPEMLRAMILLYVGPHNRPDFETDYYLSPLRAPEVLLAKFPRTLLMCGERDPLVDDTAIFAGRLRKAHLQEFKRRQELGLESDDAVFNDKKHVEVVMVDGVSHGFFQFVGVYHKGWEYIHACSQWMRDVFDEHDHDQYDAQTPAASASSTSVNDYFSYSKSRRNSDASDDRPLEIPSKLRMTQIDDSHTRKSRSKRSTTPGRGAINRINHHKPGHKSPASNRGLISKLSSTEDLLERRMNAVTDNLMDPGARAT</sequence>
<dbReference type="Gene3D" id="3.40.50.1820">
    <property type="entry name" value="alpha/beta hydrolase"/>
    <property type="match status" value="1"/>
</dbReference>
<gene>
    <name evidence="5" type="ORF">K489DRAFT_332084</name>
</gene>
<dbReference type="GO" id="GO:0004806">
    <property type="term" value="F:triacylglycerol lipase activity"/>
    <property type="evidence" value="ECO:0007669"/>
    <property type="project" value="TreeGrafter"/>
</dbReference>
<dbReference type="Pfam" id="PF07859">
    <property type="entry name" value="Abhydrolase_3"/>
    <property type="match status" value="2"/>
</dbReference>
<evidence type="ECO:0000256" key="2">
    <source>
        <dbReference type="SAM" id="MobiDB-lite"/>
    </source>
</evidence>
<feature type="domain" description="Alpha/beta hydrolase fold-3" evidence="3">
    <location>
        <begin position="219"/>
        <end position="349"/>
    </location>
</feature>
<name>A0A6J3MF39_9PEZI</name>
<dbReference type="GO" id="GO:0005829">
    <property type="term" value="C:cytosol"/>
    <property type="evidence" value="ECO:0007669"/>
    <property type="project" value="TreeGrafter"/>
</dbReference>
<dbReference type="InterPro" id="IPR033140">
    <property type="entry name" value="Lipase_GDXG_put_SER_AS"/>
</dbReference>
<dbReference type="RefSeq" id="XP_033463300.1">
    <property type="nucleotide sequence ID" value="XM_033602154.1"/>
</dbReference>
<dbReference type="SUPFAM" id="SSF53474">
    <property type="entry name" value="alpha/beta-Hydrolases"/>
    <property type="match status" value="1"/>
</dbReference>
<protein>
    <submittedName>
        <fullName evidence="5">Alpha/beta-hydrolase</fullName>
    </submittedName>
</protein>
<feature type="domain" description="Alpha/beta hydrolase fold-3" evidence="3">
    <location>
        <begin position="424"/>
        <end position="500"/>
    </location>
</feature>
<dbReference type="GeneID" id="54359954"/>
<dbReference type="GO" id="GO:0004771">
    <property type="term" value="F:sterol ester esterase activity"/>
    <property type="evidence" value="ECO:0007669"/>
    <property type="project" value="TreeGrafter"/>
</dbReference>
<proteinExistence type="predicted"/>
<accession>A0A6J3MF39</accession>
<dbReference type="InterPro" id="IPR029058">
    <property type="entry name" value="AB_hydrolase_fold"/>
</dbReference>
<evidence type="ECO:0000313" key="5">
    <source>
        <dbReference type="RefSeq" id="XP_033463300.1"/>
    </source>
</evidence>